<gene>
    <name evidence="9" type="ORF">GU927_010390</name>
</gene>
<evidence type="ECO:0000256" key="1">
    <source>
        <dbReference type="ARBA" id="ARBA00004651"/>
    </source>
</evidence>
<dbReference type="InterPro" id="IPR004776">
    <property type="entry name" value="Mem_transp_PIN-like"/>
</dbReference>
<evidence type="ECO:0000256" key="2">
    <source>
        <dbReference type="ARBA" id="ARBA00010145"/>
    </source>
</evidence>
<evidence type="ECO:0000256" key="5">
    <source>
        <dbReference type="ARBA" id="ARBA00022692"/>
    </source>
</evidence>
<proteinExistence type="inferred from homology"/>
<dbReference type="InterPro" id="IPR038770">
    <property type="entry name" value="Na+/solute_symporter_sf"/>
</dbReference>
<feature type="transmembrane region" description="Helical" evidence="8">
    <location>
        <begin position="156"/>
        <end position="172"/>
    </location>
</feature>
<evidence type="ECO:0000256" key="6">
    <source>
        <dbReference type="ARBA" id="ARBA00022989"/>
    </source>
</evidence>
<dbReference type="Proteomes" id="UP000731907">
    <property type="component" value="Unassembled WGS sequence"/>
</dbReference>
<dbReference type="Gene3D" id="1.20.1530.20">
    <property type="match status" value="1"/>
</dbReference>
<keyword evidence="3" id="KW-0813">Transport</keyword>
<feature type="transmembrane region" description="Helical" evidence="8">
    <location>
        <begin position="270"/>
        <end position="292"/>
    </location>
</feature>
<evidence type="ECO:0000256" key="8">
    <source>
        <dbReference type="SAM" id="Phobius"/>
    </source>
</evidence>
<keyword evidence="10" id="KW-1185">Reference proteome</keyword>
<organism evidence="9 10">
    <name type="scientific">Paragemmobacter amnigenus</name>
    <dbReference type="NCBI Taxonomy" id="2852097"/>
    <lineage>
        <taxon>Bacteria</taxon>
        <taxon>Pseudomonadati</taxon>
        <taxon>Pseudomonadota</taxon>
        <taxon>Alphaproteobacteria</taxon>
        <taxon>Rhodobacterales</taxon>
        <taxon>Paracoccaceae</taxon>
        <taxon>Paragemmobacter</taxon>
    </lineage>
</organism>
<dbReference type="PANTHER" id="PTHR36838:SF1">
    <property type="entry name" value="SLR1864 PROTEIN"/>
    <property type="match status" value="1"/>
</dbReference>
<evidence type="ECO:0000313" key="10">
    <source>
        <dbReference type="Proteomes" id="UP000731907"/>
    </source>
</evidence>
<feature type="transmembrane region" description="Helical" evidence="8">
    <location>
        <begin position="6"/>
        <end position="24"/>
    </location>
</feature>
<dbReference type="EMBL" id="JAAATX020000006">
    <property type="protein sequence ID" value="MBU9698252.1"/>
    <property type="molecule type" value="Genomic_DNA"/>
</dbReference>
<keyword evidence="4" id="KW-1003">Cell membrane</keyword>
<name>A0ABS6J442_9RHOB</name>
<evidence type="ECO:0000256" key="7">
    <source>
        <dbReference type="ARBA" id="ARBA00023136"/>
    </source>
</evidence>
<dbReference type="RefSeq" id="WP_161762363.1">
    <property type="nucleotide sequence ID" value="NZ_JAAATX020000006.1"/>
</dbReference>
<comment type="similarity">
    <text evidence="2">Belongs to the auxin efflux carrier (TC 2.A.69) family.</text>
</comment>
<evidence type="ECO:0000313" key="9">
    <source>
        <dbReference type="EMBL" id="MBU9698252.1"/>
    </source>
</evidence>
<feature type="transmembrane region" description="Helical" evidence="8">
    <location>
        <begin position="36"/>
        <end position="54"/>
    </location>
</feature>
<feature type="transmembrane region" description="Helical" evidence="8">
    <location>
        <begin position="122"/>
        <end position="144"/>
    </location>
</feature>
<dbReference type="Pfam" id="PF03547">
    <property type="entry name" value="Mem_trans"/>
    <property type="match status" value="1"/>
</dbReference>
<feature type="transmembrane region" description="Helical" evidence="8">
    <location>
        <begin position="239"/>
        <end position="258"/>
    </location>
</feature>
<protein>
    <submittedName>
        <fullName evidence="9">AEC family transporter</fullName>
    </submittedName>
</protein>
<comment type="subcellular location">
    <subcellularLocation>
        <location evidence="1">Cell membrane</location>
        <topology evidence="1">Multi-pass membrane protein</topology>
    </subcellularLocation>
</comment>
<dbReference type="PANTHER" id="PTHR36838">
    <property type="entry name" value="AUXIN EFFLUX CARRIER FAMILY PROTEIN"/>
    <property type="match status" value="1"/>
</dbReference>
<evidence type="ECO:0000256" key="4">
    <source>
        <dbReference type="ARBA" id="ARBA00022475"/>
    </source>
</evidence>
<keyword evidence="7 8" id="KW-0472">Membrane</keyword>
<feature type="transmembrane region" description="Helical" evidence="8">
    <location>
        <begin position="184"/>
        <end position="205"/>
    </location>
</feature>
<feature type="transmembrane region" description="Helical" evidence="8">
    <location>
        <begin position="95"/>
        <end position="116"/>
    </location>
</feature>
<feature type="transmembrane region" description="Helical" evidence="8">
    <location>
        <begin position="66"/>
        <end position="88"/>
    </location>
</feature>
<keyword evidence="5 8" id="KW-0812">Transmembrane</keyword>
<evidence type="ECO:0000256" key="3">
    <source>
        <dbReference type="ARBA" id="ARBA00022448"/>
    </source>
</evidence>
<keyword evidence="6 8" id="KW-1133">Transmembrane helix</keyword>
<sequence length="293" mass="30964">MNLILTVLEIVAPVGLLGLVGFLWVRLGFEYRLEFITRLCMTLSLPPLVFTALMKTEIDPAALTSLSLAAALAYGALTVAFWAVTTALGLDRRTFLAPLIFGNTGNVGLPLALFAFGQAGLGYAVVVFAVMILWHFTFGLWMVAGGGSPARLLREPIMGATLLGALFLWQGWETPRWLTNSLDLLGQIAIPLMLITLGVAVARLNAGKLGRAVWLSLLRAAICLAASLGAGLLFGLPPVALAVLILQVTTPVAVTSYMMAEKYGADAQSVAGLVIASTLLSVVTLPLTLAFLI</sequence>
<comment type="caution">
    <text evidence="9">The sequence shown here is derived from an EMBL/GenBank/DDBJ whole genome shotgun (WGS) entry which is preliminary data.</text>
</comment>
<reference evidence="9 10" key="1">
    <citation type="submission" date="2021-06" db="EMBL/GenBank/DDBJ databases">
        <title>Rhodobacteraceae bacterium strain HSP-20.</title>
        <authorList>
            <person name="Chen W.-M."/>
        </authorList>
    </citation>
    <scope>NUCLEOTIDE SEQUENCE [LARGE SCALE GENOMIC DNA]</scope>
    <source>
        <strain evidence="9 10">HSP-20</strain>
    </source>
</reference>
<feature type="transmembrane region" description="Helical" evidence="8">
    <location>
        <begin position="212"/>
        <end position="233"/>
    </location>
</feature>
<accession>A0ABS6J442</accession>